<evidence type="ECO:0000313" key="4">
    <source>
        <dbReference type="Proteomes" id="UP000199206"/>
    </source>
</evidence>
<dbReference type="PROSITE" id="PS50943">
    <property type="entry name" value="HTH_CROC1"/>
    <property type="match status" value="1"/>
</dbReference>
<feature type="region of interest" description="Disordered" evidence="1">
    <location>
        <begin position="133"/>
        <end position="164"/>
    </location>
</feature>
<dbReference type="OrthoDB" id="6867563at2"/>
<feature type="domain" description="HTH cro/C1-type" evidence="2">
    <location>
        <begin position="7"/>
        <end position="60"/>
    </location>
</feature>
<dbReference type="EMBL" id="FOCF01000002">
    <property type="protein sequence ID" value="SEM73074.1"/>
    <property type="molecule type" value="Genomic_DNA"/>
</dbReference>
<dbReference type="RefSeq" id="WP_093664392.1">
    <property type="nucleotide sequence ID" value="NZ_FOCF01000002.1"/>
</dbReference>
<keyword evidence="4" id="KW-1185">Reference proteome</keyword>
<evidence type="ECO:0000259" key="2">
    <source>
        <dbReference type="PROSITE" id="PS50943"/>
    </source>
</evidence>
<dbReference type="SMART" id="SM00530">
    <property type="entry name" value="HTH_XRE"/>
    <property type="match status" value="1"/>
</dbReference>
<dbReference type="InterPro" id="IPR001387">
    <property type="entry name" value="Cro/C1-type_HTH"/>
</dbReference>
<dbReference type="InterPro" id="IPR010982">
    <property type="entry name" value="Lambda_DNA-bd_dom_sf"/>
</dbReference>
<reference evidence="4" key="1">
    <citation type="submission" date="2016-10" db="EMBL/GenBank/DDBJ databases">
        <authorList>
            <person name="Varghese N."/>
            <person name="Submissions S."/>
        </authorList>
    </citation>
    <scope>NUCLEOTIDE SEQUENCE [LARGE SCALE GENOMIC DNA]</scope>
    <source>
        <strain evidence="4">S6-262</strain>
    </source>
</reference>
<dbReference type="STRING" id="1166340.SAMN05192583_1022"/>
<protein>
    <submittedName>
        <fullName evidence="3">Helix-turn-helix</fullName>
    </submittedName>
</protein>
<gene>
    <name evidence="3" type="ORF">SAMN05192583_1022</name>
</gene>
<sequence>MRLGERIAERRLAKGFSQSALARRSGLSQATIGKLEAGISSGSSHLHRIARELGTTPEYLTGEINDPEVGAPPPLPSPMIQHLLMPVALPSEAALTEMYEAQLKALARLEGAELAHALAKRLPRALARLQGAELYEESDSAPEAREAPAPPATDHHEPRRARRT</sequence>
<proteinExistence type="predicted"/>
<dbReference type="GO" id="GO:0003677">
    <property type="term" value="F:DNA binding"/>
    <property type="evidence" value="ECO:0007669"/>
    <property type="project" value="InterPro"/>
</dbReference>
<organism evidence="3 4">
    <name type="scientific">Sphingomonas gellani</name>
    <dbReference type="NCBI Taxonomy" id="1166340"/>
    <lineage>
        <taxon>Bacteria</taxon>
        <taxon>Pseudomonadati</taxon>
        <taxon>Pseudomonadota</taxon>
        <taxon>Alphaproteobacteria</taxon>
        <taxon>Sphingomonadales</taxon>
        <taxon>Sphingomonadaceae</taxon>
        <taxon>Sphingomonas</taxon>
    </lineage>
</organism>
<dbReference type="AlphaFoldDB" id="A0A1H8ASY5"/>
<dbReference type="Gene3D" id="1.10.260.40">
    <property type="entry name" value="lambda repressor-like DNA-binding domains"/>
    <property type="match status" value="1"/>
</dbReference>
<evidence type="ECO:0000256" key="1">
    <source>
        <dbReference type="SAM" id="MobiDB-lite"/>
    </source>
</evidence>
<dbReference type="SUPFAM" id="SSF47413">
    <property type="entry name" value="lambda repressor-like DNA-binding domains"/>
    <property type="match status" value="1"/>
</dbReference>
<evidence type="ECO:0000313" key="3">
    <source>
        <dbReference type="EMBL" id="SEM73074.1"/>
    </source>
</evidence>
<accession>A0A1H8ASY5</accession>
<dbReference type="CDD" id="cd00093">
    <property type="entry name" value="HTH_XRE"/>
    <property type="match status" value="1"/>
</dbReference>
<dbReference type="Pfam" id="PF01381">
    <property type="entry name" value="HTH_3"/>
    <property type="match status" value="1"/>
</dbReference>
<dbReference type="Proteomes" id="UP000199206">
    <property type="component" value="Unassembled WGS sequence"/>
</dbReference>
<name>A0A1H8ASY5_9SPHN</name>